<dbReference type="GO" id="GO:0008630">
    <property type="term" value="P:intrinsic apoptotic signaling pathway in response to DNA damage"/>
    <property type="evidence" value="ECO:0007669"/>
    <property type="project" value="TreeGrafter"/>
</dbReference>
<dbReference type="Proteomes" id="UP000515156">
    <property type="component" value="Chromosome 1"/>
</dbReference>
<evidence type="ECO:0000313" key="10">
    <source>
        <dbReference type="RefSeq" id="XP_030045184.1"/>
    </source>
</evidence>
<reference evidence="10" key="1">
    <citation type="submission" date="2025-08" db="UniProtKB">
        <authorList>
            <consortium name="RefSeq"/>
        </authorList>
    </citation>
    <scope>IDENTIFICATION</scope>
</reference>
<dbReference type="CDD" id="cd06845">
    <property type="entry name" value="Bcl-2_like"/>
    <property type="match status" value="1"/>
</dbReference>
<keyword evidence="3 7" id="KW-0812">Transmembrane</keyword>
<dbReference type="SMART" id="SM00337">
    <property type="entry name" value="BCL"/>
    <property type="match status" value="1"/>
</dbReference>
<proteinExistence type="inferred from homology"/>
<dbReference type="PROSITE" id="PS51257">
    <property type="entry name" value="PROKAR_LIPOPROTEIN"/>
    <property type="match status" value="1"/>
</dbReference>
<dbReference type="AlphaFoldDB" id="A0A6P7X4X4"/>
<dbReference type="InParanoid" id="A0A6P7X4X4"/>
<dbReference type="PROSITE" id="PS50062">
    <property type="entry name" value="BCL2_FAMILY"/>
    <property type="match status" value="1"/>
</dbReference>
<evidence type="ECO:0000256" key="4">
    <source>
        <dbReference type="ARBA" id="ARBA00022703"/>
    </source>
</evidence>
<dbReference type="PANTHER" id="PTHR11256">
    <property type="entry name" value="BCL-2 RELATED"/>
    <property type="match status" value="1"/>
</dbReference>
<dbReference type="InterPro" id="IPR036834">
    <property type="entry name" value="Bcl-2-like_sf"/>
</dbReference>
<dbReference type="InterPro" id="IPR026298">
    <property type="entry name" value="Bcl-2_fam"/>
</dbReference>
<feature type="transmembrane region" description="Helical" evidence="7">
    <location>
        <begin position="165"/>
        <end position="186"/>
    </location>
</feature>
<dbReference type="KEGG" id="muo:115459509"/>
<dbReference type="GO" id="GO:0005741">
    <property type="term" value="C:mitochondrial outer membrane"/>
    <property type="evidence" value="ECO:0007669"/>
    <property type="project" value="TreeGrafter"/>
</dbReference>
<dbReference type="Gene3D" id="1.10.437.10">
    <property type="entry name" value="Blc2-like"/>
    <property type="match status" value="1"/>
</dbReference>
<dbReference type="GeneID" id="115459509"/>
<comment type="similarity">
    <text evidence="2">Belongs to the Bcl-2 family.</text>
</comment>
<organism evidence="9 10">
    <name type="scientific">Microcaecilia unicolor</name>
    <dbReference type="NCBI Taxonomy" id="1415580"/>
    <lineage>
        <taxon>Eukaryota</taxon>
        <taxon>Metazoa</taxon>
        <taxon>Chordata</taxon>
        <taxon>Craniata</taxon>
        <taxon>Vertebrata</taxon>
        <taxon>Euteleostomi</taxon>
        <taxon>Amphibia</taxon>
        <taxon>Gymnophiona</taxon>
        <taxon>Siphonopidae</taxon>
        <taxon>Microcaecilia</taxon>
    </lineage>
</organism>
<keyword evidence="9" id="KW-1185">Reference proteome</keyword>
<dbReference type="InterPro" id="IPR002475">
    <property type="entry name" value="Bcl2-like"/>
</dbReference>
<gene>
    <name evidence="10" type="primary">BCL2L10</name>
</gene>
<comment type="subcellular location">
    <subcellularLocation>
        <location evidence="1">Endomembrane system</location>
    </subcellularLocation>
</comment>
<dbReference type="GO" id="GO:0051400">
    <property type="term" value="F:BH domain binding"/>
    <property type="evidence" value="ECO:0007669"/>
    <property type="project" value="TreeGrafter"/>
</dbReference>
<evidence type="ECO:0000313" key="9">
    <source>
        <dbReference type="Proteomes" id="UP000515156"/>
    </source>
</evidence>
<protein>
    <submittedName>
        <fullName evidence="10">Bcl-2-like protein 10</fullName>
    </submittedName>
</protein>
<keyword evidence="5 7" id="KW-1133">Transmembrane helix</keyword>
<evidence type="ECO:0000256" key="3">
    <source>
        <dbReference type="ARBA" id="ARBA00022692"/>
    </source>
</evidence>
<dbReference type="OrthoDB" id="8856583at2759"/>
<evidence type="ECO:0000256" key="6">
    <source>
        <dbReference type="ARBA" id="ARBA00023136"/>
    </source>
</evidence>
<evidence type="ECO:0000256" key="1">
    <source>
        <dbReference type="ARBA" id="ARBA00004308"/>
    </source>
</evidence>
<dbReference type="GO" id="GO:0001836">
    <property type="term" value="P:release of cytochrome c from mitochondria"/>
    <property type="evidence" value="ECO:0007669"/>
    <property type="project" value="TreeGrafter"/>
</dbReference>
<sequence length="187" mass="20317">MPADLLRQQTQRLLQDYFQHYGGGAGSCDQQQPSSPSLPCTLPPPAAATLRRVSSEVLSLNRDFYSSCLAAESLCRQEPGALLLTVARQLEAEGGLNWGRLVSLIVFAGVLLQRVGDVEGRLTEVLCDYLTKEKRSWLEENGGWDGFNRFFNRCGPDQVQQNGPVGHALMAAAGFGLAGLAILLVVR</sequence>
<accession>A0A6P7X4X4</accession>
<dbReference type="GO" id="GO:0042981">
    <property type="term" value="P:regulation of apoptotic process"/>
    <property type="evidence" value="ECO:0007669"/>
    <property type="project" value="InterPro"/>
</dbReference>
<dbReference type="GO" id="GO:0012505">
    <property type="term" value="C:endomembrane system"/>
    <property type="evidence" value="ECO:0007669"/>
    <property type="project" value="UniProtKB-SubCell"/>
</dbReference>
<dbReference type="Pfam" id="PF00452">
    <property type="entry name" value="Bcl-2"/>
    <property type="match status" value="1"/>
</dbReference>
<feature type="domain" description="Bcl-2 Bcl-2 homology region 1-3" evidence="8">
    <location>
        <begin position="50"/>
        <end position="144"/>
    </location>
</feature>
<dbReference type="RefSeq" id="XP_030045184.1">
    <property type="nucleotide sequence ID" value="XM_030189324.1"/>
</dbReference>
<keyword evidence="4" id="KW-0053">Apoptosis</keyword>
<dbReference type="CTD" id="10017"/>
<evidence type="ECO:0000256" key="5">
    <source>
        <dbReference type="ARBA" id="ARBA00022989"/>
    </source>
</evidence>
<name>A0A6P7X4X4_9AMPH</name>
<evidence type="ECO:0000259" key="8">
    <source>
        <dbReference type="SMART" id="SM00337"/>
    </source>
</evidence>
<keyword evidence="6 7" id="KW-0472">Membrane</keyword>
<dbReference type="FunCoup" id="A0A6P7X4X4">
    <property type="interactions" value="26"/>
</dbReference>
<evidence type="ECO:0000256" key="2">
    <source>
        <dbReference type="ARBA" id="ARBA00009458"/>
    </source>
</evidence>
<dbReference type="SUPFAM" id="SSF56854">
    <property type="entry name" value="Bcl-2 inhibitors of programmed cell death"/>
    <property type="match status" value="1"/>
</dbReference>
<dbReference type="PANTHER" id="PTHR11256:SF47">
    <property type="entry name" value="BCL-2-LIKE PROTEIN 10"/>
    <property type="match status" value="1"/>
</dbReference>
<dbReference type="GO" id="GO:0097192">
    <property type="term" value="P:extrinsic apoptotic signaling pathway in absence of ligand"/>
    <property type="evidence" value="ECO:0007669"/>
    <property type="project" value="TreeGrafter"/>
</dbReference>
<evidence type="ECO:0000256" key="7">
    <source>
        <dbReference type="SAM" id="Phobius"/>
    </source>
</evidence>
<dbReference type="InterPro" id="IPR046371">
    <property type="entry name" value="Bcl-2_BH1-3"/>
</dbReference>